<reference evidence="1 2" key="1">
    <citation type="submission" date="2019-02" db="EMBL/GenBank/DDBJ databases">
        <title>Deep-cultivation of Planctomycetes and their phenomic and genomic characterization uncovers novel biology.</title>
        <authorList>
            <person name="Wiegand S."/>
            <person name="Jogler M."/>
            <person name="Boedeker C."/>
            <person name="Pinto D."/>
            <person name="Vollmers J."/>
            <person name="Rivas-Marin E."/>
            <person name="Kohn T."/>
            <person name="Peeters S.H."/>
            <person name="Heuer A."/>
            <person name="Rast P."/>
            <person name="Oberbeckmann S."/>
            <person name="Bunk B."/>
            <person name="Jeske O."/>
            <person name="Meyerdierks A."/>
            <person name="Storesund J.E."/>
            <person name="Kallscheuer N."/>
            <person name="Luecker S."/>
            <person name="Lage O.M."/>
            <person name="Pohl T."/>
            <person name="Merkel B.J."/>
            <person name="Hornburger P."/>
            <person name="Mueller R.-W."/>
            <person name="Bruemmer F."/>
            <person name="Labrenz M."/>
            <person name="Spormann A.M."/>
            <person name="Op den Camp H."/>
            <person name="Overmann J."/>
            <person name="Amann R."/>
            <person name="Jetten M.S.M."/>
            <person name="Mascher T."/>
            <person name="Medema M.H."/>
            <person name="Devos D.P."/>
            <person name="Kaster A.-K."/>
            <person name="Ovreas L."/>
            <person name="Rohde M."/>
            <person name="Galperin M.Y."/>
            <person name="Jogler C."/>
        </authorList>
    </citation>
    <scope>NUCLEOTIDE SEQUENCE [LARGE SCALE GENOMIC DNA]</scope>
    <source>
        <strain evidence="1 2">Pan161</strain>
    </source>
</reference>
<evidence type="ECO:0000313" key="1">
    <source>
        <dbReference type="EMBL" id="QDT93013.1"/>
    </source>
</evidence>
<organism evidence="1 2">
    <name type="scientific">Gimesia algae</name>
    <dbReference type="NCBI Taxonomy" id="2527971"/>
    <lineage>
        <taxon>Bacteria</taxon>
        <taxon>Pseudomonadati</taxon>
        <taxon>Planctomycetota</taxon>
        <taxon>Planctomycetia</taxon>
        <taxon>Planctomycetales</taxon>
        <taxon>Planctomycetaceae</taxon>
        <taxon>Gimesia</taxon>
    </lineage>
</organism>
<proteinExistence type="predicted"/>
<dbReference type="KEGG" id="gax:Pan161_46850"/>
<dbReference type="EMBL" id="CP036343">
    <property type="protein sequence ID" value="QDT93013.1"/>
    <property type="molecule type" value="Genomic_DNA"/>
</dbReference>
<gene>
    <name evidence="1" type="ORF">Pan161_46850</name>
</gene>
<sequence length="172" mass="18575">MCFGQPHALRNDFPQPVVQQTAFRGIMNVRFHHERIGADLFDRSGIKRVSCTDDGLVDACDGFRSQESNVVADGSPFEGPVIAVADSHDGAQLAVIFSKVLQLIVGEVATQSHGCQHTDMPVFHPRSTCVGATVTVNVGGDPLQNVIDKPAVRIQELQSAKNGNDAIPRFQI</sequence>
<dbReference type="Proteomes" id="UP000316855">
    <property type="component" value="Chromosome"/>
</dbReference>
<name>A0A517VJ35_9PLAN</name>
<keyword evidence="2" id="KW-1185">Reference proteome</keyword>
<protein>
    <submittedName>
        <fullName evidence="1">Uncharacterized protein</fullName>
    </submittedName>
</protein>
<dbReference type="AlphaFoldDB" id="A0A517VJ35"/>
<evidence type="ECO:0000313" key="2">
    <source>
        <dbReference type="Proteomes" id="UP000316855"/>
    </source>
</evidence>
<accession>A0A517VJ35</accession>